<sequence>MDRGAQEREEAGKLKSAIARNGQKPKRHHRLRDNAHNPRDEVHREALDLVGQDTALLTMSLSPREPGMSLGSPITLPGVPSINWPSSCFVLSSEDEFMLDQIVSSHSSAGSLHSSTDRSGGAAMSPRSTISTSILSGLQSGTGTDLNLDLAGDH</sequence>
<dbReference type="Proteomes" id="UP001150904">
    <property type="component" value="Unassembled WGS sequence"/>
</dbReference>
<evidence type="ECO:0000313" key="2">
    <source>
        <dbReference type="EMBL" id="KAJ5204268.1"/>
    </source>
</evidence>
<gene>
    <name evidence="2" type="ORF">N7498_005147</name>
</gene>
<dbReference type="EMBL" id="JAPQKR010000012">
    <property type="protein sequence ID" value="KAJ5204268.1"/>
    <property type="molecule type" value="Genomic_DNA"/>
</dbReference>
<evidence type="ECO:0000256" key="1">
    <source>
        <dbReference type="SAM" id="MobiDB-lite"/>
    </source>
</evidence>
<dbReference type="AlphaFoldDB" id="A0A9W9MN07"/>
<proteinExistence type="predicted"/>
<reference evidence="2" key="1">
    <citation type="submission" date="2022-12" db="EMBL/GenBank/DDBJ databases">
        <authorList>
            <person name="Petersen C."/>
        </authorList>
    </citation>
    <scope>NUCLEOTIDE SEQUENCE</scope>
    <source>
        <strain evidence="2">IBT 15544</strain>
    </source>
</reference>
<accession>A0A9W9MN07</accession>
<feature type="region of interest" description="Disordered" evidence="1">
    <location>
        <begin position="1"/>
        <end position="40"/>
    </location>
</feature>
<feature type="compositionally biased region" description="Basic and acidic residues" evidence="1">
    <location>
        <begin position="1"/>
        <end position="13"/>
    </location>
</feature>
<name>A0A9W9MN07_9EURO</name>
<feature type="region of interest" description="Disordered" evidence="1">
    <location>
        <begin position="107"/>
        <end position="127"/>
    </location>
</feature>
<keyword evidence="3" id="KW-1185">Reference proteome</keyword>
<reference evidence="2" key="2">
    <citation type="journal article" date="2023" name="IMA Fungus">
        <title>Comparative genomic study of the Penicillium genus elucidates a diverse pangenome and 15 lateral gene transfer events.</title>
        <authorList>
            <person name="Petersen C."/>
            <person name="Sorensen T."/>
            <person name="Nielsen M.R."/>
            <person name="Sondergaard T.E."/>
            <person name="Sorensen J.L."/>
            <person name="Fitzpatrick D.A."/>
            <person name="Frisvad J.C."/>
            <person name="Nielsen K.L."/>
        </authorList>
    </citation>
    <scope>NUCLEOTIDE SEQUENCE</scope>
    <source>
        <strain evidence="2">IBT 15544</strain>
    </source>
</reference>
<protein>
    <submittedName>
        <fullName evidence="2">Uncharacterized protein</fullName>
    </submittedName>
</protein>
<organism evidence="2 3">
    <name type="scientific">Penicillium cinerascens</name>
    <dbReference type="NCBI Taxonomy" id="70096"/>
    <lineage>
        <taxon>Eukaryota</taxon>
        <taxon>Fungi</taxon>
        <taxon>Dikarya</taxon>
        <taxon>Ascomycota</taxon>
        <taxon>Pezizomycotina</taxon>
        <taxon>Eurotiomycetes</taxon>
        <taxon>Eurotiomycetidae</taxon>
        <taxon>Eurotiales</taxon>
        <taxon>Aspergillaceae</taxon>
        <taxon>Penicillium</taxon>
    </lineage>
</organism>
<evidence type="ECO:0000313" key="3">
    <source>
        <dbReference type="Proteomes" id="UP001150904"/>
    </source>
</evidence>
<dbReference type="RefSeq" id="XP_058308747.1">
    <property type="nucleotide sequence ID" value="XM_058452209.1"/>
</dbReference>
<dbReference type="GeneID" id="83179510"/>
<comment type="caution">
    <text evidence="2">The sequence shown here is derived from an EMBL/GenBank/DDBJ whole genome shotgun (WGS) entry which is preliminary data.</text>
</comment>